<dbReference type="PROSITE" id="PS01129">
    <property type="entry name" value="PSI_RLU"/>
    <property type="match status" value="1"/>
</dbReference>
<dbReference type="PROSITE" id="PS50889">
    <property type="entry name" value="S4"/>
    <property type="match status" value="1"/>
</dbReference>
<dbReference type="Gene3D" id="3.30.2350.10">
    <property type="entry name" value="Pseudouridine synthase"/>
    <property type="match status" value="1"/>
</dbReference>
<dbReference type="Proteomes" id="UP000830167">
    <property type="component" value="Chromosome"/>
</dbReference>
<dbReference type="InterPro" id="IPR050188">
    <property type="entry name" value="RluA_PseudoU_synthase"/>
</dbReference>
<dbReference type="InterPro" id="IPR020103">
    <property type="entry name" value="PsdUridine_synth_cat_dom_sf"/>
</dbReference>
<sequence length="312" mass="35326">MVTYTITKHEAGKKLHRFVRTALPGLPLSGVHKLIRVGRVKVNGRKGKTDTLLEDGDTIIFYMSQDEFDSLKKQTKKFSGISTEIDIIYEDEHLLLVNKPIGMLTHPDQQEHKHTLINQVLAYLHEQEQLDQRLFTPSTVNRLDRNTSGIVIIGKDAATIRELNEEIKHRKLGKWYLTVVHGQVRSDGEITADLVREEASNRTRIAKPNRSSNSNKDIKSAHTVYKVLDSNPKYSLLEIELISGRTHQIRAHMQSIGHPLAGDVKYGGKIVHGLHHQMLHAYRVQLADGREFQAPLPAEFASFLKAAHVKPL</sequence>
<dbReference type="CDD" id="cd02869">
    <property type="entry name" value="PseudoU_synth_RluA_like"/>
    <property type="match status" value="1"/>
</dbReference>
<accession>A0ABY4CI43</accession>
<comment type="function">
    <text evidence="5">Responsible for synthesis of pseudouridine from uracil.</text>
</comment>
<evidence type="ECO:0000313" key="7">
    <source>
        <dbReference type="EMBL" id="UOF90193.1"/>
    </source>
</evidence>
<dbReference type="RefSeq" id="WP_347436886.1">
    <property type="nucleotide sequence ID" value="NZ_CP089291.1"/>
</dbReference>
<protein>
    <recommendedName>
        <fullName evidence="5">Pseudouridine synthase</fullName>
        <ecNumber evidence="5">5.4.99.-</ecNumber>
    </recommendedName>
</protein>
<dbReference type="EMBL" id="CP089291">
    <property type="protein sequence ID" value="UOF90193.1"/>
    <property type="molecule type" value="Genomic_DNA"/>
</dbReference>
<comment type="catalytic activity">
    <reaction evidence="1 5">
        <text>a uridine in RNA = a pseudouridine in RNA</text>
        <dbReference type="Rhea" id="RHEA:48348"/>
        <dbReference type="Rhea" id="RHEA-COMP:12068"/>
        <dbReference type="Rhea" id="RHEA-COMP:12069"/>
        <dbReference type="ChEBI" id="CHEBI:65314"/>
        <dbReference type="ChEBI" id="CHEBI:65315"/>
    </reaction>
</comment>
<feature type="domain" description="Pseudouridine synthase RsuA/RluA-like" evidence="6">
    <location>
        <begin position="93"/>
        <end position="255"/>
    </location>
</feature>
<keyword evidence="3 5" id="KW-0413">Isomerase</keyword>
<dbReference type="PANTHER" id="PTHR21600:SF44">
    <property type="entry name" value="RIBOSOMAL LARGE SUBUNIT PSEUDOURIDINE SYNTHASE D"/>
    <property type="match status" value="1"/>
</dbReference>
<comment type="similarity">
    <text evidence="2 5">Belongs to the pseudouridine synthase RluA family.</text>
</comment>
<organism evidence="7 8">
    <name type="scientific">Fodinisporobacter ferrooxydans</name>
    <dbReference type="NCBI Taxonomy" id="2901836"/>
    <lineage>
        <taxon>Bacteria</taxon>
        <taxon>Bacillati</taxon>
        <taxon>Bacillota</taxon>
        <taxon>Bacilli</taxon>
        <taxon>Bacillales</taxon>
        <taxon>Alicyclobacillaceae</taxon>
        <taxon>Fodinisporobacter</taxon>
    </lineage>
</organism>
<dbReference type="CDD" id="cd00165">
    <property type="entry name" value="S4"/>
    <property type="match status" value="1"/>
</dbReference>
<evidence type="ECO:0000259" key="6">
    <source>
        <dbReference type="Pfam" id="PF00849"/>
    </source>
</evidence>
<dbReference type="Pfam" id="PF00849">
    <property type="entry name" value="PseudoU_synth_2"/>
    <property type="match status" value="1"/>
</dbReference>
<dbReference type="Gene3D" id="3.10.290.10">
    <property type="entry name" value="RNA-binding S4 domain"/>
    <property type="match status" value="1"/>
</dbReference>
<dbReference type="InterPro" id="IPR006224">
    <property type="entry name" value="PsdUridine_synth_RluA-like_CS"/>
</dbReference>
<evidence type="ECO:0000256" key="1">
    <source>
        <dbReference type="ARBA" id="ARBA00000073"/>
    </source>
</evidence>
<evidence type="ECO:0000256" key="4">
    <source>
        <dbReference type="PROSITE-ProRule" id="PRU00182"/>
    </source>
</evidence>
<dbReference type="PANTHER" id="PTHR21600">
    <property type="entry name" value="MITOCHONDRIAL RNA PSEUDOURIDINE SYNTHASE"/>
    <property type="match status" value="1"/>
</dbReference>
<dbReference type="EC" id="5.4.99.-" evidence="5"/>
<reference evidence="7" key="1">
    <citation type="submission" date="2021-12" db="EMBL/GenBank/DDBJ databases">
        <title>Alicyclobacillaceae gen. nov., sp. nov., isolated from chalcocite enrichment system.</title>
        <authorList>
            <person name="Jiang Z."/>
        </authorList>
    </citation>
    <scope>NUCLEOTIDE SEQUENCE</scope>
    <source>
        <strain evidence="7">MYW30-H2</strain>
    </source>
</reference>
<dbReference type="SUPFAM" id="SSF55120">
    <property type="entry name" value="Pseudouridine synthase"/>
    <property type="match status" value="1"/>
</dbReference>
<gene>
    <name evidence="7" type="ORF">LSG31_20395</name>
</gene>
<evidence type="ECO:0000313" key="8">
    <source>
        <dbReference type="Proteomes" id="UP000830167"/>
    </source>
</evidence>
<evidence type="ECO:0000256" key="2">
    <source>
        <dbReference type="ARBA" id="ARBA00010876"/>
    </source>
</evidence>
<name>A0ABY4CI43_9BACL</name>
<evidence type="ECO:0000256" key="3">
    <source>
        <dbReference type="ARBA" id="ARBA00023235"/>
    </source>
</evidence>
<evidence type="ECO:0000256" key="5">
    <source>
        <dbReference type="RuleBase" id="RU362028"/>
    </source>
</evidence>
<keyword evidence="8" id="KW-1185">Reference proteome</keyword>
<dbReference type="InterPro" id="IPR036986">
    <property type="entry name" value="S4_RNA-bd_sf"/>
</dbReference>
<dbReference type="InterPro" id="IPR006225">
    <property type="entry name" value="PsdUridine_synth_RluC/D"/>
</dbReference>
<dbReference type="NCBIfam" id="TIGR00005">
    <property type="entry name" value="rluA_subfam"/>
    <property type="match status" value="1"/>
</dbReference>
<dbReference type="InterPro" id="IPR006145">
    <property type="entry name" value="PsdUridine_synth_RsuA/RluA"/>
</dbReference>
<proteinExistence type="inferred from homology"/>
<keyword evidence="4" id="KW-0694">RNA-binding</keyword>